<keyword evidence="8 10" id="KW-0326">Glycosidase</keyword>
<keyword evidence="9" id="KW-0624">Polysaccharide degradation</keyword>
<dbReference type="GO" id="GO:0005576">
    <property type="term" value="C:extracellular region"/>
    <property type="evidence" value="ECO:0007669"/>
    <property type="project" value="UniProtKB-SubCell"/>
</dbReference>
<evidence type="ECO:0000256" key="10">
    <source>
        <dbReference type="RuleBase" id="RU000489"/>
    </source>
</evidence>
<evidence type="ECO:0000256" key="1">
    <source>
        <dbReference type="ARBA" id="ARBA00000822"/>
    </source>
</evidence>
<evidence type="ECO:0000259" key="13">
    <source>
        <dbReference type="PROSITE" id="PS51910"/>
    </source>
</evidence>
<dbReference type="SMART" id="SM00636">
    <property type="entry name" value="Glyco_18"/>
    <property type="match status" value="1"/>
</dbReference>
<evidence type="ECO:0000256" key="9">
    <source>
        <dbReference type="ARBA" id="ARBA00023326"/>
    </source>
</evidence>
<keyword evidence="4" id="KW-0964">Secreted</keyword>
<dbReference type="PROSITE" id="PS51910">
    <property type="entry name" value="GH18_2"/>
    <property type="match status" value="1"/>
</dbReference>
<comment type="subcellular location">
    <subcellularLocation>
        <location evidence="2">Secreted</location>
    </subcellularLocation>
</comment>
<comment type="catalytic activity">
    <reaction evidence="1">
        <text>Random endo-hydrolysis of N-acetyl-beta-D-glucosaminide (1-&gt;4)-beta-linkages in chitin and chitodextrins.</text>
        <dbReference type="EC" id="3.2.1.14"/>
    </reaction>
</comment>
<dbReference type="EMBL" id="JAQHRD010000017">
    <property type="protein sequence ID" value="KAJ6436710.1"/>
    <property type="molecule type" value="Genomic_DNA"/>
</dbReference>
<keyword evidence="7" id="KW-0119">Carbohydrate metabolism</keyword>
<dbReference type="InterPro" id="IPR001223">
    <property type="entry name" value="Glyco_hydro18_cat"/>
</dbReference>
<dbReference type="SUPFAM" id="SSF51445">
    <property type="entry name" value="(Trans)glycosidases"/>
    <property type="match status" value="1"/>
</dbReference>
<evidence type="ECO:0000256" key="7">
    <source>
        <dbReference type="ARBA" id="ARBA00023277"/>
    </source>
</evidence>
<reference evidence="14" key="1">
    <citation type="submission" date="2023-01" db="EMBL/GenBank/DDBJ databases">
        <title>The growth and conidiation of Purpureocillium lavendulum are regulated by nitrogen source and histone H3K14 acetylation.</title>
        <authorList>
            <person name="Tang P."/>
            <person name="Han J."/>
            <person name="Zhang C."/>
            <person name="Tang P."/>
            <person name="Qi F."/>
            <person name="Zhang K."/>
            <person name="Liang L."/>
        </authorList>
    </citation>
    <scope>NUCLEOTIDE SEQUENCE</scope>
    <source>
        <strain evidence="14">YMF1.00683</strain>
    </source>
</reference>
<dbReference type="InterPro" id="IPR050314">
    <property type="entry name" value="Glycosyl_Hydrlase_18"/>
</dbReference>
<dbReference type="InterPro" id="IPR017853">
    <property type="entry name" value="GH"/>
</dbReference>
<evidence type="ECO:0000313" key="15">
    <source>
        <dbReference type="Proteomes" id="UP001163105"/>
    </source>
</evidence>
<dbReference type="EC" id="3.2.1.14" evidence="3"/>
<evidence type="ECO:0000256" key="6">
    <source>
        <dbReference type="ARBA" id="ARBA00023024"/>
    </source>
</evidence>
<evidence type="ECO:0000256" key="11">
    <source>
        <dbReference type="RuleBase" id="RU004453"/>
    </source>
</evidence>
<evidence type="ECO:0000313" key="14">
    <source>
        <dbReference type="EMBL" id="KAJ6436710.1"/>
    </source>
</evidence>
<gene>
    <name evidence="14" type="ORF">O9K51_10674</name>
</gene>
<feature type="chain" id="PRO_5044209660" description="chitinase" evidence="12">
    <location>
        <begin position="25"/>
        <end position="346"/>
    </location>
</feature>
<dbReference type="PANTHER" id="PTHR11177:SF365">
    <property type="entry name" value="ENDOCHITINASE B"/>
    <property type="match status" value="1"/>
</dbReference>
<dbReference type="GO" id="GO:0008843">
    <property type="term" value="F:endochitinase activity"/>
    <property type="evidence" value="ECO:0007669"/>
    <property type="project" value="UniProtKB-EC"/>
</dbReference>
<dbReference type="PANTHER" id="PTHR11177">
    <property type="entry name" value="CHITINASE"/>
    <property type="match status" value="1"/>
</dbReference>
<keyword evidence="12" id="KW-0732">Signal</keyword>
<organism evidence="14 15">
    <name type="scientific">Purpureocillium lavendulum</name>
    <dbReference type="NCBI Taxonomy" id="1247861"/>
    <lineage>
        <taxon>Eukaryota</taxon>
        <taxon>Fungi</taxon>
        <taxon>Dikarya</taxon>
        <taxon>Ascomycota</taxon>
        <taxon>Pezizomycotina</taxon>
        <taxon>Sordariomycetes</taxon>
        <taxon>Hypocreomycetidae</taxon>
        <taxon>Hypocreales</taxon>
        <taxon>Ophiocordycipitaceae</taxon>
        <taxon>Purpureocillium</taxon>
    </lineage>
</organism>
<protein>
    <recommendedName>
        <fullName evidence="3">chitinase</fullName>
        <ecNumber evidence="3">3.2.1.14</ecNumber>
    </recommendedName>
</protein>
<dbReference type="Pfam" id="PF00704">
    <property type="entry name" value="Glyco_hydro_18"/>
    <property type="match status" value="1"/>
</dbReference>
<feature type="signal peptide" evidence="12">
    <location>
        <begin position="1"/>
        <end position="24"/>
    </location>
</feature>
<dbReference type="InterPro" id="IPR011583">
    <property type="entry name" value="Chitinase_II/V-like_cat"/>
</dbReference>
<evidence type="ECO:0000256" key="4">
    <source>
        <dbReference type="ARBA" id="ARBA00022525"/>
    </source>
</evidence>
<evidence type="ECO:0000256" key="8">
    <source>
        <dbReference type="ARBA" id="ARBA00023295"/>
    </source>
</evidence>
<comment type="similarity">
    <text evidence="11">Belongs to the glycosyl hydrolase 18 family.</text>
</comment>
<dbReference type="AlphaFoldDB" id="A0AB34FEE4"/>
<name>A0AB34FEE4_9HYPO</name>
<dbReference type="Gene3D" id="3.20.20.80">
    <property type="entry name" value="Glycosidases"/>
    <property type="match status" value="1"/>
</dbReference>
<dbReference type="GO" id="GO:0000272">
    <property type="term" value="P:polysaccharide catabolic process"/>
    <property type="evidence" value="ECO:0007669"/>
    <property type="project" value="UniProtKB-KW"/>
</dbReference>
<evidence type="ECO:0000256" key="12">
    <source>
        <dbReference type="SAM" id="SignalP"/>
    </source>
</evidence>
<feature type="domain" description="GH18" evidence="13">
    <location>
        <begin position="30"/>
        <end position="324"/>
    </location>
</feature>
<sequence length="346" mass="37940">MIFSVTRLAVLLSLASSLCTVATASAPRPFVNSIYFVNWGIYGRNFQPSELPVDKVSHILYAFVRVEADGTVRSGDTYADIEKRYPGDCTNAYGCVKQLYSLKKNNRKLKLMLSIGGWTWSSNFATVASSDATRKTFARTAVGLMSDWGFDGIDVDWEFPKNTKEAGDLLLLLQGLRTELDSYAARFAAGHHFLLSIAASAGPAQYQVYEASQMRQLGEVLDYVNLMAYDFTTGGSQISGHSANLSPNPGQPNTTPFSAEAAVEAYIQRGIPSRATVYYDEVADGSYSYDRVLQELVSMFWEASGDKKGSDSLIDASFSGLGALDGTLNYLNYSNSRYDNIRKGLD</sequence>
<dbReference type="GO" id="GO:0008061">
    <property type="term" value="F:chitin binding"/>
    <property type="evidence" value="ECO:0007669"/>
    <property type="project" value="InterPro"/>
</dbReference>
<dbReference type="PROSITE" id="PS01095">
    <property type="entry name" value="GH18_1"/>
    <property type="match status" value="1"/>
</dbReference>
<proteinExistence type="inferred from homology"/>
<dbReference type="InterPro" id="IPR001579">
    <property type="entry name" value="Glyco_hydro_18_chit_AS"/>
</dbReference>
<comment type="caution">
    <text evidence="14">The sequence shown here is derived from an EMBL/GenBank/DDBJ whole genome shotgun (WGS) entry which is preliminary data.</text>
</comment>
<keyword evidence="5 10" id="KW-0378">Hydrolase</keyword>
<evidence type="ECO:0000256" key="2">
    <source>
        <dbReference type="ARBA" id="ARBA00004613"/>
    </source>
</evidence>
<keyword evidence="6" id="KW-0146">Chitin degradation</keyword>
<evidence type="ECO:0000256" key="3">
    <source>
        <dbReference type="ARBA" id="ARBA00012729"/>
    </source>
</evidence>
<accession>A0AB34FEE4</accession>
<dbReference type="Proteomes" id="UP001163105">
    <property type="component" value="Unassembled WGS sequence"/>
</dbReference>
<keyword evidence="15" id="KW-1185">Reference proteome</keyword>
<dbReference type="GO" id="GO:0006032">
    <property type="term" value="P:chitin catabolic process"/>
    <property type="evidence" value="ECO:0007669"/>
    <property type="project" value="UniProtKB-KW"/>
</dbReference>
<evidence type="ECO:0000256" key="5">
    <source>
        <dbReference type="ARBA" id="ARBA00022801"/>
    </source>
</evidence>